<feature type="transmembrane region" description="Helical" evidence="1">
    <location>
        <begin position="172"/>
        <end position="194"/>
    </location>
</feature>
<dbReference type="RefSeq" id="WP_138128126.1">
    <property type="nucleotide sequence ID" value="NZ_SWLG01000014.1"/>
</dbReference>
<feature type="transmembrane region" description="Helical" evidence="1">
    <location>
        <begin position="147"/>
        <end position="165"/>
    </location>
</feature>
<dbReference type="OrthoDB" id="4331374at2"/>
<evidence type="ECO:0000313" key="2">
    <source>
        <dbReference type="EMBL" id="TLS35959.1"/>
    </source>
</evidence>
<evidence type="ECO:0000256" key="1">
    <source>
        <dbReference type="SAM" id="Phobius"/>
    </source>
</evidence>
<keyword evidence="1" id="KW-0472">Membrane</keyword>
<name>A0A5R9EZS3_9BACL</name>
<protein>
    <recommendedName>
        <fullName evidence="4">Phospholipid phosphatase</fullName>
    </recommendedName>
</protein>
<accession>A0A5R9EZS3</accession>
<gene>
    <name evidence="2" type="ORF">FCL54_17345</name>
</gene>
<feature type="transmembrane region" description="Helical" evidence="1">
    <location>
        <begin position="100"/>
        <end position="118"/>
    </location>
</feature>
<keyword evidence="1" id="KW-0812">Transmembrane</keyword>
<dbReference type="AlphaFoldDB" id="A0A5R9EZS3"/>
<feature type="transmembrane region" description="Helical" evidence="1">
    <location>
        <begin position="6"/>
        <end position="24"/>
    </location>
</feature>
<feature type="transmembrane region" description="Helical" evidence="1">
    <location>
        <begin position="68"/>
        <end position="88"/>
    </location>
</feature>
<evidence type="ECO:0000313" key="3">
    <source>
        <dbReference type="Proteomes" id="UP000308230"/>
    </source>
</evidence>
<sequence>MDTFLYTVFALSYLGLLLWGIYLAPSYGGSASGKVLLLVTAGLFYDNAIVASGKAIGKGSVLESLNLLRFWFHAILTPLLVVFSWYAIARASVTWAKTKLAWIITVVFTVILILLELFTKTLGIHLEPEITNGVLKYEPAASGGPPLMVILVTIPMAAAGIILWIRQRWGWMLIGVAFMALGGFIPIPIDSIAITNGFELILLLCLWTTETYQDRLVE</sequence>
<proteinExistence type="predicted"/>
<comment type="caution">
    <text evidence="2">The sequence shown here is derived from an EMBL/GenBank/DDBJ whole genome shotgun (WGS) entry which is preliminary data.</text>
</comment>
<organism evidence="2 3">
    <name type="scientific">Exobacillus caeni</name>
    <dbReference type="NCBI Taxonomy" id="2574798"/>
    <lineage>
        <taxon>Bacteria</taxon>
        <taxon>Bacillati</taxon>
        <taxon>Bacillota</taxon>
        <taxon>Bacilli</taxon>
        <taxon>Bacillales</taxon>
        <taxon>Guptibacillaceae</taxon>
        <taxon>Exobacillus</taxon>
    </lineage>
</organism>
<keyword evidence="1" id="KW-1133">Transmembrane helix</keyword>
<dbReference type="Proteomes" id="UP000308230">
    <property type="component" value="Unassembled WGS sequence"/>
</dbReference>
<reference evidence="2 3" key="1">
    <citation type="submission" date="2019-04" db="EMBL/GenBank/DDBJ databases">
        <title>Bacillus caeni sp. nov., a bacterium isolated from mangrove sediment.</title>
        <authorList>
            <person name="Huang H."/>
            <person name="Mo K."/>
            <person name="Hu Y."/>
        </authorList>
    </citation>
    <scope>NUCLEOTIDE SEQUENCE [LARGE SCALE GENOMIC DNA]</scope>
    <source>
        <strain evidence="2 3">HB172195</strain>
    </source>
</reference>
<feature type="transmembrane region" description="Helical" evidence="1">
    <location>
        <begin position="36"/>
        <end position="56"/>
    </location>
</feature>
<keyword evidence="3" id="KW-1185">Reference proteome</keyword>
<evidence type="ECO:0008006" key="4">
    <source>
        <dbReference type="Google" id="ProtNLM"/>
    </source>
</evidence>
<dbReference type="EMBL" id="SWLG01000014">
    <property type="protein sequence ID" value="TLS35959.1"/>
    <property type="molecule type" value="Genomic_DNA"/>
</dbReference>